<organism evidence="2 3">
    <name type="scientific">Malassezia obtusa</name>
    <dbReference type="NCBI Taxonomy" id="76774"/>
    <lineage>
        <taxon>Eukaryota</taxon>
        <taxon>Fungi</taxon>
        <taxon>Dikarya</taxon>
        <taxon>Basidiomycota</taxon>
        <taxon>Ustilaginomycotina</taxon>
        <taxon>Malasseziomycetes</taxon>
        <taxon>Malasseziales</taxon>
        <taxon>Malasseziaceae</taxon>
        <taxon>Malassezia</taxon>
    </lineage>
</organism>
<feature type="compositionally biased region" description="Low complexity" evidence="1">
    <location>
        <begin position="66"/>
        <end position="78"/>
    </location>
</feature>
<protein>
    <recommendedName>
        <fullName evidence="4">Histone deacetylase complex subunit SAP30 Sin3 binding domain-containing protein</fullName>
    </recommendedName>
</protein>
<dbReference type="Proteomes" id="UP001214603">
    <property type="component" value="Chromosome 3"/>
</dbReference>
<keyword evidence="3" id="KW-1185">Reference proteome</keyword>
<evidence type="ECO:0008006" key="4">
    <source>
        <dbReference type="Google" id="ProtNLM"/>
    </source>
</evidence>
<dbReference type="EMBL" id="CP119936">
    <property type="protein sequence ID" value="WFD03244.1"/>
    <property type="molecule type" value="Genomic_DNA"/>
</dbReference>
<accession>A0AAF0ITI8</accession>
<evidence type="ECO:0000256" key="1">
    <source>
        <dbReference type="SAM" id="MobiDB-lite"/>
    </source>
</evidence>
<reference evidence="2" key="1">
    <citation type="submission" date="2023-03" db="EMBL/GenBank/DDBJ databases">
        <title>Mating type loci evolution in Malassezia.</title>
        <authorList>
            <person name="Coelho M.A."/>
        </authorList>
    </citation>
    <scope>NUCLEOTIDE SEQUENCE</scope>
    <source>
        <strain evidence="2">CBS 7876</strain>
    </source>
</reference>
<dbReference type="AlphaFoldDB" id="A0AAF0ITI8"/>
<evidence type="ECO:0000313" key="2">
    <source>
        <dbReference type="EMBL" id="WFD03244.1"/>
    </source>
</evidence>
<name>A0AAF0ITI8_9BASI</name>
<gene>
    <name evidence="2" type="ORF">MOBT1_001933</name>
</gene>
<proteinExistence type="predicted"/>
<feature type="region of interest" description="Disordered" evidence="1">
    <location>
        <begin position="57"/>
        <end position="78"/>
    </location>
</feature>
<evidence type="ECO:0000313" key="3">
    <source>
        <dbReference type="Proteomes" id="UP001214603"/>
    </source>
</evidence>
<sequence length="157" mass="17250">MSQGAPEREPARERRTLADAHAAADERVPINFADFPFHVTSKYVIQHRLDEAYPPRTLLQDPRTEGAAGARADADPVVDVADPSGESLAHAVRTRSATQEHKDAADELQLFDKDEAHDRLAQLATEHFAAMPPPKESDAIVGFLYRCRAGDSVLQIV</sequence>